<evidence type="ECO:0000256" key="3">
    <source>
        <dbReference type="ARBA" id="ARBA00023155"/>
    </source>
</evidence>
<dbReference type="AlphaFoldDB" id="A0A7J7NBP2"/>
<gene>
    <name evidence="9" type="ORF">GIB67_025401</name>
</gene>
<keyword evidence="4 5" id="KW-0539">Nucleus</keyword>
<evidence type="ECO:0000259" key="8">
    <source>
        <dbReference type="PROSITE" id="PS50071"/>
    </source>
</evidence>
<keyword evidence="10" id="KW-1185">Reference proteome</keyword>
<evidence type="ECO:0000313" key="9">
    <source>
        <dbReference type="EMBL" id="KAF6164575.1"/>
    </source>
</evidence>
<comment type="caution">
    <text evidence="9">The sequence shown here is derived from an EMBL/GenBank/DDBJ whole genome shotgun (WGS) entry which is preliminary data.</text>
</comment>
<accession>A0A7J7NBP2</accession>
<dbReference type="PANTHER" id="PTHR15467:SF9">
    <property type="entry name" value="HOMEOBOX DOMAIN-CONTAINING PROTEIN"/>
    <property type="match status" value="1"/>
</dbReference>
<keyword evidence="3 5" id="KW-0371">Homeobox</keyword>
<reference evidence="9 10" key="1">
    <citation type="journal article" date="2020" name="IScience">
        <title>Genome Sequencing of the Endangered Kingdonia uniflora (Circaeasteraceae, Ranunculales) Reveals Potential Mechanisms of Evolutionary Specialization.</title>
        <authorList>
            <person name="Sun Y."/>
            <person name="Deng T."/>
            <person name="Zhang A."/>
            <person name="Moore M.J."/>
            <person name="Landis J.B."/>
            <person name="Lin N."/>
            <person name="Zhang H."/>
            <person name="Zhang X."/>
            <person name="Huang J."/>
            <person name="Zhang X."/>
            <person name="Sun H."/>
            <person name="Wang H."/>
        </authorList>
    </citation>
    <scope>NUCLEOTIDE SEQUENCE [LARGE SCALE GENOMIC DNA]</scope>
    <source>
        <strain evidence="9">TB1705</strain>
        <tissue evidence="9">Leaf</tissue>
    </source>
</reference>
<proteinExistence type="predicted"/>
<feature type="region of interest" description="Disordered" evidence="7">
    <location>
        <begin position="306"/>
        <end position="328"/>
    </location>
</feature>
<organism evidence="9 10">
    <name type="scientific">Kingdonia uniflora</name>
    <dbReference type="NCBI Taxonomy" id="39325"/>
    <lineage>
        <taxon>Eukaryota</taxon>
        <taxon>Viridiplantae</taxon>
        <taxon>Streptophyta</taxon>
        <taxon>Embryophyta</taxon>
        <taxon>Tracheophyta</taxon>
        <taxon>Spermatophyta</taxon>
        <taxon>Magnoliopsida</taxon>
        <taxon>Ranunculales</taxon>
        <taxon>Circaeasteraceae</taxon>
        <taxon>Kingdonia</taxon>
    </lineage>
</organism>
<dbReference type="GO" id="GO:0003677">
    <property type="term" value="F:DNA binding"/>
    <property type="evidence" value="ECO:0007669"/>
    <property type="project" value="UniProtKB-UniRule"/>
</dbReference>
<dbReference type="SUPFAM" id="SSF46689">
    <property type="entry name" value="Homeodomain-like"/>
    <property type="match status" value="1"/>
</dbReference>
<feature type="domain" description="Homeobox" evidence="8">
    <location>
        <begin position="253"/>
        <end position="313"/>
    </location>
</feature>
<dbReference type="InterPro" id="IPR009057">
    <property type="entry name" value="Homeodomain-like_sf"/>
</dbReference>
<keyword evidence="2 5" id="KW-0238">DNA-binding</keyword>
<dbReference type="GO" id="GO:0005634">
    <property type="term" value="C:nucleus"/>
    <property type="evidence" value="ECO:0007669"/>
    <property type="project" value="UniProtKB-SubCell"/>
</dbReference>
<feature type="DNA-binding region" description="Homeobox" evidence="5">
    <location>
        <begin position="255"/>
        <end position="314"/>
    </location>
</feature>
<sequence>MAALCSSISVILSGTCGRRNDIFWGYFKPCLVLPRVPVNVSTSGFSRRKSNSAVTSKKKKKKMVISENDDAGEDLDEDAVEALFDMLEEELKNDLSLNGGDDEISEEDLARLEKELEEALGSDDDLLSIANSVSDSKEFDDDIDEDNDEEEEEIPLKLKNWQLRRLAYALKTGRRKTNIKSLAAELCLDRAVVLGLLRDPPPNLLLLSAALPDKIIPKTSEPDIKPVEPSLLETTVDAVDPELTEQVPVHMMQSRWSTQKRLKKVQIDTLERVYNRSKRPTNAMVSSIVHVTNLPKKRVVEWFEEKRAEDGVPHDRHPYQRSTSESIS</sequence>
<dbReference type="OrthoDB" id="514822at2759"/>
<evidence type="ECO:0000256" key="5">
    <source>
        <dbReference type="PROSITE-ProRule" id="PRU00108"/>
    </source>
</evidence>
<dbReference type="PANTHER" id="PTHR15467">
    <property type="entry name" value="ZINC-FINGERS AND HOMEOBOXES RELATED"/>
    <property type="match status" value="1"/>
</dbReference>
<evidence type="ECO:0000256" key="4">
    <source>
        <dbReference type="ARBA" id="ARBA00023242"/>
    </source>
</evidence>
<protein>
    <recommendedName>
        <fullName evidence="8">Homeobox domain-containing protein</fullName>
    </recommendedName>
</protein>
<dbReference type="Gene3D" id="1.10.10.60">
    <property type="entry name" value="Homeodomain-like"/>
    <property type="match status" value="1"/>
</dbReference>
<dbReference type="Pfam" id="PF00046">
    <property type="entry name" value="Homeodomain"/>
    <property type="match status" value="1"/>
</dbReference>
<comment type="subcellular location">
    <subcellularLocation>
        <location evidence="1 5 6">Nucleus</location>
    </subcellularLocation>
</comment>
<evidence type="ECO:0000256" key="7">
    <source>
        <dbReference type="SAM" id="MobiDB-lite"/>
    </source>
</evidence>
<dbReference type="EMBL" id="JACGCM010000926">
    <property type="protein sequence ID" value="KAF6164575.1"/>
    <property type="molecule type" value="Genomic_DNA"/>
</dbReference>
<dbReference type="GO" id="GO:0000981">
    <property type="term" value="F:DNA-binding transcription factor activity, RNA polymerase II-specific"/>
    <property type="evidence" value="ECO:0007669"/>
    <property type="project" value="TreeGrafter"/>
</dbReference>
<dbReference type="Proteomes" id="UP000541444">
    <property type="component" value="Unassembled WGS sequence"/>
</dbReference>
<evidence type="ECO:0000313" key="10">
    <source>
        <dbReference type="Proteomes" id="UP000541444"/>
    </source>
</evidence>
<evidence type="ECO:0000256" key="1">
    <source>
        <dbReference type="ARBA" id="ARBA00004123"/>
    </source>
</evidence>
<evidence type="ECO:0000256" key="2">
    <source>
        <dbReference type="ARBA" id="ARBA00023125"/>
    </source>
</evidence>
<dbReference type="SMART" id="SM00389">
    <property type="entry name" value="HOX"/>
    <property type="match status" value="1"/>
</dbReference>
<name>A0A7J7NBP2_9MAGN</name>
<dbReference type="PROSITE" id="PS50071">
    <property type="entry name" value="HOMEOBOX_2"/>
    <property type="match status" value="1"/>
</dbReference>
<dbReference type="InterPro" id="IPR001356">
    <property type="entry name" value="HD"/>
</dbReference>
<feature type="compositionally biased region" description="Basic and acidic residues" evidence="7">
    <location>
        <begin position="306"/>
        <end position="318"/>
    </location>
</feature>
<evidence type="ECO:0000256" key="6">
    <source>
        <dbReference type="RuleBase" id="RU000682"/>
    </source>
</evidence>
<dbReference type="CDD" id="cd00086">
    <property type="entry name" value="homeodomain"/>
    <property type="match status" value="1"/>
</dbReference>